<keyword evidence="2" id="KW-1133">Transmembrane helix</keyword>
<reference evidence="3 4" key="1">
    <citation type="submission" date="2021-07" db="EMBL/GenBank/DDBJ databases">
        <authorList>
            <person name="Palmer J.M."/>
        </authorList>
    </citation>
    <scope>NUCLEOTIDE SEQUENCE [LARGE SCALE GENOMIC DNA]</scope>
    <source>
        <strain evidence="3 4">AT_MEX2019</strain>
        <tissue evidence="3">Muscle</tissue>
    </source>
</reference>
<feature type="compositionally biased region" description="Basic residues" evidence="1">
    <location>
        <begin position="86"/>
        <end position="96"/>
    </location>
</feature>
<evidence type="ECO:0000313" key="3">
    <source>
        <dbReference type="EMBL" id="MED6247843.1"/>
    </source>
</evidence>
<feature type="region of interest" description="Disordered" evidence="1">
    <location>
        <begin position="1"/>
        <end position="34"/>
    </location>
</feature>
<keyword evidence="4" id="KW-1185">Reference proteome</keyword>
<feature type="region of interest" description="Disordered" evidence="1">
    <location>
        <begin position="86"/>
        <end position="109"/>
    </location>
</feature>
<evidence type="ECO:0000256" key="1">
    <source>
        <dbReference type="SAM" id="MobiDB-lite"/>
    </source>
</evidence>
<sequence>MGSIQVSAGQPKWLGPEKGNDGGFKSCSSQAHHGCSPDPLHVWLPITALLLLPLLPLGLYMVVLPITATEKEKEKRGSRIQKRIWRGERRSRKKHRESTGMSVVFSGQG</sequence>
<organism evidence="3 4">
    <name type="scientific">Ataeniobius toweri</name>
    <dbReference type="NCBI Taxonomy" id="208326"/>
    <lineage>
        <taxon>Eukaryota</taxon>
        <taxon>Metazoa</taxon>
        <taxon>Chordata</taxon>
        <taxon>Craniata</taxon>
        <taxon>Vertebrata</taxon>
        <taxon>Euteleostomi</taxon>
        <taxon>Actinopterygii</taxon>
        <taxon>Neopterygii</taxon>
        <taxon>Teleostei</taxon>
        <taxon>Neoteleostei</taxon>
        <taxon>Acanthomorphata</taxon>
        <taxon>Ovalentaria</taxon>
        <taxon>Atherinomorphae</taxon>
        <taxon>Cyprinodontiformes</taxon>
        <taxon>Goodeidae</taxon>
        <taxon>Ataeniobius</taxon>
    </lineage>
</organism>
<protein>
    <submittedName>
        <fullName evidence="3">Uncharacterized protein</fullName>
    </submittedName>
</protein>
<feature type="transmembrane region" description="Helical" evidence="2">
    <location>
        <begin position="42"/>
        <end position="66"/>
    </location>
</feature>
<keyword evidence="2" id="KW-0472">Membrane</keyword>
<proteinExistence type="predicted"/>
<dbReference type="Proteomes" id="UP001345963">
    <property type="component" value="Unassembled WGS sequence"/>
</dbReference>
<accession>A0ABU7BDZ5</accession>
<dbReference type="EMBL" id="JAHUTI010049572">
    <property type="protein sequence ID" value="MED6247843.1"/>
    <property type="molecule type" value="Genomic_DNA"/>
</dbReference>
<feature type="compositionally biased region" description="Polar residues" evidence="1">
    <location>
        <begin position="99"/>
        <end position="109"/>
    </location>
</feature>
<comment type="caution">
    <text evidence="3">The sequence shown here is derived from an EMBL/GenBank/DDBJ whole genome shotgun (WGS) entry which is preliminary data.</text>
</comment>
<evidence type="ECO:0000256" key="2">
    <source>
        <dbReference type="SAM" id="Phobius"/>
    </source>
</evidence>
<gene>
    <name evidence="3" type="ORF">ATANTOWER_019084</name>
</gene>
<name>A0ABU7BDZ5_9TELE</name>
<keyword evidence="2" id="KW-0812">Transmembrane</keyword>
<evidence type="ECO:0000313" key="4">
    <source>
        <dbReference type="Proteomes" id="UP001345963"/>
    </source>
</evidence>